<dbReference type="SUPFAM" id="SSF53649">
    <property type="entry name" value="Alkaline phosphatase-like"/>
    <property type="match status" value="1"/>
</dbReference>
<dbReference type="InterPro" id="IPR002591">
    <property type="entry name" value="Phosphodiest/P_Trfase"/>
</dbReference>
<sequence length="489" mass="51277">MVITPGAQARPAPSPGSPQVSATTEHVVVLGIDGLLFDKIAPAAAPNLDALIATGYRSKTTLYAPPLSPTLSGPGWATNLTGVWPDKHKVLDNTWPSSNLAQYPDFLTRLEQFNSSLSTYAAVTWAPLLDGSAGPAPITSAVDTRYVSTGDADTAANAVSRLRGQGPNATFLHFDDVDHAGHTCGAAGACYQKAIEDTDVRIGQVVAAVKARATYPTEKWTFIVTADHGHTDAGGHGGNTPPERSSFVIESGAHGTPGVPAIAPKNVDTAAEVLSIFGAPRPSVLDGRPYATASSDPFDKQVSSLKARQDETGIPTSVLGWTKSFPSGWSVDNTGLGTGGVAEWSGWSLTTDDFWTRAEPGQSREANVRARGVFAVADSDEWSDKTHTGTYNTKMSTPAYTGISGKATATLRFGSHYRKEGNEVAAVSVSFNGGAPKEVLRYSGDVVAKNEQVSVPIPAGATTVRFTWSLTNGDNDWYWAVDAPSVSAG</sequence>
<name>A0A0K1JRJ2_9MICO</name>
<dbReference type="AlphaFoldDB" id="A0A0K1JRJ2"/>
<dbReference type="Pfam" id="PF01663">
    <property type="entry name" value="Phosphodiest"/>
    <property type="match status" value="2"/>
</dbReference>
<evidence type="ECO:0000256" key="1">
    <source>
        <dbReference type="SAM" id="MobiDB-lite"/>
    </source>
</evidence>
<proteinExistence type="predicted"/>
<reference evidence="2 3" key="1">
    <citation type="submission" date="2015-03" db="EMBL/GenBank/DDBJ databases">
        <title>Luteipulveratus halotolerans sp. nov., a novel actinobacterium (Dermacoccaceae) from Sarawak, Malaysia.</title>
        <authorList>
            <person name="Juboi H."/>
            <person name="Basik A."/>
            <person name="Shamsul S.S."/>
            <person name="Arnold P."/>
            <person name="Schmitt E.K."/>
            <person name="Sanglier J.-J."/>
            <person name="Yeo T."/>
        </authorList>
    </citation>
    <scope>NUCLEOTIDE SEQUENCE [LARGE SCALE GENOMIC DNA]</scope>
    <source>
        <strain evidence="2 3">MN07-A0370</strain>
    </source>
</reference>
<protein>
    <submittedName>
        <fullName evidence="2">Nucleotide pyrophosphatase</fullName>
    </submittedName>
</protein>
<dbReference type="KEGG" id="lmoi:VV02_21830"/>
<dbReference type="PANTHER" id="PTHR10151">
    <property type="entry name" value="ECTONUCLEOTIDE PYROPHOSPHATASE/PHOSPHODIESTERASE"/>
    <property type="match status" value="1"/>
</dbReference>
<organism evidence="2 3">
    <name type="scientific">Luteipulveratus mongoliensis</name>
    <dbReference type="NCBI Taxonomy" id="571913"/>
    <lineage>
        <taxon>Bacteria</taxon>
        <taxon>Bacillati</taxon>
        <taxon>Actinomycetota</taxon>
        <taxon>Actinomycetes</taxon>
        <taxon>Micrococcales</taxon>
        <taxon>Dermacoccaceae</taxon>
        <taxon>Luteipulveratus</taxon>
    </lineage>
</organism>
<dbReference type="Proteomes" id="UP000066480">
    <property type="component" value="Chromosome"/>
</dbReference>
<feature type="region of interest" description="Disordered" evidence="1">
    <location>
        <begin position="1"/>
        <end position="21"/>
    </location>
</feature>
<dbReference type="PATRIC" id="fig|571913.6.peg.4421"/>
<keyword evidence="3" id="KW-1185">Reference proteome</keyword>
<dbReference type="Gene3D" id="3.40.720.10">
    <property type="entry name" value="Alkaline Phosphatase, subunit A"/>
    <property type="match status" value="1"/>
</dbReference>
<evidence type="ECO:0000313" key="2">
    <source>
        <dbReference type="EMBL" id="AKU19185.1"/>
    </source>
</evidence>
<dbReference type="PANTHER" id="PTHR10151:SF120">
    <property type="entry name" value="BIS(5'-ADENOSYL)-TRIPHOSPHATASE"/>
    <property type="match status" value="1"/>
</dbReference>
<evidence type="ECO:0000313" key="3">
    <source>
        <dbReference type="Proteomes" id="UP000066480"/>
    </source>
</evidence>
<gene>
    <name evidence="2" type="ORF">VV02_21830</name>
</gene>
<dbReference type="GO" id="GO:0016787">
    <property type="term" value="F:hydrolase activity"/>
    <property type="evidence" value="ECO:0007669"/>
    <property type="project" value="UniProtKB-ARBA"/>
</dbReference>
<accession>A0A0K1JRJ2</accession>
<dbReference type="InterPro" id="IPR017850">
    <property type="entry name" value="Alkaline_phosphatase_core_sf"/>
</dbReference>
<dbReference type="STRING" id="571913.VV02_21830"/>
<dbReference type="EMBL" id="CP011112">
    <property type="protein sequence ID" value="AKU19185.1"/>
    <property type="molecule type" value="Genomic_DNA"/>
</dbReference>